<reference evidence="2 3" key="1">
    <citation type="submission" date="2018-04" db="EMBL/GenBank/DDBJ databases">
        <title>Pedobacter chongqingensis sp. nov., isolated from a rottenly hemp rope.</title>
        <authorList>
            <person name="Cai Y."/>
        </authorList>
    </citation>
    <scope>NUCLEOTIDE SEQUENCE [LARGE SCALE GENOMIC DNA]</scope>
    <source>
        <strain evidence="2 3">FJ4-8</strain>
    </source>
</reference>
<feature type="transmembrane region" description="Helical" evidence="1">
    <location>
        <begin position="48"/>
        <end position="67"/>
    </location>
</feature>
<evidence type="ECO:0000313" key="3">
    <source>
        <dbReference type="Proteomes" id="UP000245647"/>
    </source>
</evidence>
<accession>A0A2U2PMT0</accession>
<keyword evidence="1" id="KW-1133">Transmembrane helix</keyword>
<dbReference type="Proteomes" id="UP000245647">
    <property type="component" value="Unassembled WGS sequence"/>
</dbReference>
<sequence length="80" mass="9279">MHESLQIPGNDILKIYMIKKILLNVTYNLAILLFIFFLIWSIRHERYLLSAASVFMIVVVVFLKVRLVKEVKTLAKKGSS</sequence>
<organism evidence="2 3">
    <name type="scientific">Pararcticibacter amylolyticus</name>
    <dbReference type="NCBI Taxonomy" id="2173175"/>
    <lineage>
        <taxon>Bacteria</taxon>
        <taxon>Pseudomonadati</taxon>
        <taxon>Bacteroidota</taxon>
        <taxon>Sphingobacteriia</taxon>
        <taxon>Sphingobacteriales</taxon>
        <taxon>Sphingobacteriaceae</taxon>
        <taxon>Pararcticibacter</taxon>
    </lineage>
</organism>
<dbReference type="Pfam" id="PF19885">
    <property type="entry name" value="DUF6358"/>
    <property type="match status" value="1"/>
</dbReference>
<keyword evidence="1" id="KW-0472">Membrane</keyword>
<dbReference type="EMBL" id="QEAS01000001">
    <property type="protein sequence ID" value="PWG82707.1"/>
    <property type="molecule type" value="Genomic_DNA"/>
</dbReference>
<evidence type="ECO:0000256" key="1">
    <source>
        <dbReference type="SAM" id="Phobius"/>
    </source>
</evidence>
<protein>
    <submittedName>
        <fullName evidence="2">Uncharacterized protein</fullName>
    </submittedName>
</protein>
<keyword evidence="1" id="KW-0812">Transmembrane</keyword>
<gene>
    <name evidence="2" type="ORF">DDR33_02310</name>
</gene>
<feature type="transmembrane region" description="Helical" evidence="1">
    <location>
        <begin position="21"/>
        <end position="42"/>
    </location>
</feature>
<comment type="caution">
    <text evidence="2">The sequence shown here is derived from an EMBL/GenBank/DDBJ whole genome shotgun (WGS) entry which is preliminary data.</text>
</comment>
<dbReference type="AlphaFoldDB" id="A0A2U2PMT0"/>
<proteinExistence type="predicted"/>
<evidence type="ECO:0000313" key="2">
    <source>
        <dbReference type="EMBL" id="PWG82707.1"/>
    </source>
</evidence>
<keyword evidence="3" id="KW-1185">Reference proteome</keyword>
<dbReference type="InterPro" id="IPR045938">
    <property type="entry name" value="DUF6358"/>
</dbReference>
<name>A0A2U2PMT0_9SPHI</name>